<evidence type="ECO:0000313" key="2">
    <source>
        <dbReference type="EMBL" id="KAJ7315326.1"/>
    </source>
</evidence>
<sequence>MTQWSVLASSRRIHANVLPVSVRSGRASGAYYKTSAPEQSSTKDEIEELHSPQTCGRHVVLSGHSSVPYSTPSAENFGAFDDDCHVPRLVSLSFTERAQASFKEMVEASHLYEGPLFSALGRFIRDDGSVFQCVAYQRRAIPDHQYDRPSLGSCLDDLRFDFHEHLVDGLDPSAPNWVSLQGLTTPQMSAPMKQALWSLSKVVLSNQLKEVEGGFFTCLHQTRELRTIQNGEQIPIYSVKPAAVDAVVLPHHNHEFIFELNHGCLPQILRIYREEYRLGMCNLMEDWLMVFVALLDHFFLPDKQFVLNACLNYFLSLAEIEEQAALYAGVPFCQDMTYTETKAIAQSAAKDMFRSVQRHMNLPLRIPMRAEIENARIFGDMMSRWTMGSHAMPPNIHDKHDRENADYSQRHSNQLTRSPAVSFLQASQAIPLLKLLARYGLVTPSQISVLSGLFSSG</sequence>
<reference evidence="2" key="1">
    <citation type="submission" date="2023-03" db="EMBL/GenBank/DDBJ databases">
        <title>Massive genome expansion in bonnet fungi (Mycena s.s.) driven by repeated elements and novel gene families across ecological guilds.</title>
        <authorList>
            <consortium name="Lawrence Berkeley National Laboratory"/>
            <person name="Harder C.B."/>
            <person name="Miyauchi S."/>
            <person name="Viragh M."/>
            <person name="Kuo A."/>
            <person name="Thoen E."/>
            <person name="Andreopoulos B."/>
            <person name="Lu D."/>
            <person name="Skrede I."/>
            <person name="Drula E."/>
            <person name="Henrissat B."/>
            <person name="Morin E."/>
            <person name="Kohler A."/>
            <person name="Barry K."/>
            <person name="LaButti K."/>
            <person name="Morin E."/>
            <person name="Salamov A."/>
            <person name="Lipzen A."/>
            <person name="Mereny Z."/>
            <person name="Hegedus B."/>
            <person name="Baldrian P."/>
            <person name="Stursova M."/>
            <person name="Weitz H."/>
            <person name="Taylor A."/>
            <person name="Grigoriev I.V."/>
            <person name="Nagy L.G."/>
            <person name="Martin F."/>
            <person name="Kauserud H."/>
        </authorList>
    </citation>
    <scope>NUCLEOTIDE SEQUENCE</scope>
    <source>
        <strain evidence="2">CBHHK002</strain>
    </source>
</reference>
<protein>
    <submittedName>
        <fullName evidence="2">Uncharacterized protein</fullName>
    </submittedName>
</protein>
<dbReference type="EMBL" id="JARIHO010000062">
    <property type="protein sequence ID" value="KAJ7315326.1"/>
    <property type="molecule type" value="Genomic_DNA"/>
</dbReference>
<evidence type="ECO:0000256" key="1">
    <source>
        <dbReference type="SAM" id="MobiDB-lite"/>
    </source>
</evidence>
<organism evidence="2 3">
    <name type="scientific">Mycena albidolilacea</name>
    <dbReference type="NCBI Taxonomy" id="1033008"/>
    <lineage>
        <taxon>Eukaryota</taxon>
        <taxon>Fungi</taxon>
        <taxon>Dikarya</taxon>
        <taxon>Basidiomycota</taxon>
        <taxon>Agaricomycotina</taxon>
        <taxon>Agaricomycetes</taxon>
        <taxon>Agaricomycetidae</taxon>
        <taxon>Agaricales</taxon>
        <taxon>Marasmiineae</taxon>
        <taxon>Mycenaceae</taxon>
        <taxon>Mycena</taxon>
    </lineage>
</organism>
<dbReference type="Proteomes" id="UP001218218">
    <property type="component" value="Unassembled WGS sequence"/>
</dbReference>
<feature type="compositionally biased region" description="Basic and acidic residues" evidence="1">
    <location>
        <begin position="396"/>
        <end position="409"/>
    </location>
</feature>
<dbReference type="AlphaFoldDB" id="A0AAD6ZCU6"/>
<keyword evidence="3" id="KW-1185">Reference proteome</keyword>
<gene>
    <name evidence="2" type="ORF">DFH08DRAFT_1039933</name>
</gene>
<proteinExistence type="predicted"/>
<accession>A0AAD6ZCU6</accession>
<evidence type="ECO:0000313" key="3">
    <source>
        <dbReference type="Proteomes" id="UP001218218"/>
    </source>
</evidence>
<feature type="region of interest" description="Disordered" evidence="1">
    <location>
        <begin position="392"/>
        <end position="412"/>
    </location>
</feature>
<name>A0AAD6ZCU6_9AGAR</name>
<comment type="caution">
    <text evidence="2">The sequence shown here is derived from an EMBL/GenBank/DDBJ whole genome shotgun (WGS) entry which is preliminary data.</text>
</comment>